<reference evidence="2 3" key="1">
    <citation type="journal article" date="2019" name="Environ. Microbiol.">
        <title>Pelagiphages in the Podoviridae family integrate into host genomes.</title>
        <authorList>
            <person name="Zhao Y."/>
            <person name="Qin F."/>
            <person name="Zhang R."/>
            <person name="Giovannoni S.J."/>
            <person name="Zhang Z."/>
            <person name="Sun J."/>
            <person name="Du S."/>
            <person name="Rensing C."/>
        </authorList>
    </citation>
    <scope>NUCLEOTIDE SEQUENCE [LARGE SCALE GENOMIC DNA]</scope>
</reference>
<dbReference type="EMBL" id="MH598799">
    <property type="protein sequence ID" value="AXH71685.1"/>
    <property type="molecule type" value="Genomic_DNA"/>
</dbReference>
<accession>A0A4Y1NUP5</accession>
<protein>
    <submittedName>
        <fullName evidence="2">Uncharacterized protein</fullName>
    </submittedName>
</protein>
<evidence type="ECO:0000313" key="2">
    <source>
        <dbReference type="EMBL" id="AXH71685.1"/>
    </source>
</evidence>
<organism evidence="2 3">
    <name type="scientific">Pelagibacter phage HTVC025P</name>
    <dbReference type="NCBI Taxonomy" id="2259657"/>
    <lineage>
        <taxon>Viruses</taxon>
        <taxon>Duplodnaviria</taxon>
        <taxon>Heunggongvirae</taxon>
        <taxon>Uroviricota</taxon>
        <taxon>Caudoviricetes</taxon>
        <taxon>Autographivirales</taxon>
        <taxon>Autographivirales incertae sedis</taxon>
        <taxon>Thoosavirus</taxon>
        <taxon>Thoosavirus HTVC025P</taxon>
    </lineage>
</organism>
<keyword evidence="3" id="KW-1185">Reference proteome</keyword>
<evidence type="ECO:0000313" key="3">
    <source>
        <dbReference type="Proteomes" id="UP000320575"/>
    </source>
</evidence>
<keyword evidence="1" id="KW-0175">Coiled coil</keyword>
<proteinExistence type="predicted"/>
<sequence length="85" mass="9930">MMDKERLYSLLNNKSHKCYGTENLILDTKLVKELNGIIKKLNDEVDVLVEKVDALTKQKIYLQSKLREKHRTNFAPEENLKKVGN</sequence>
<gene>
    <name evidence="2" type="ORF">P025_gp11</name>
</gene>
<feature type="coiled-coil region" evidence="1">
    <location>
        <begin position="31"/>
        <end position="58"/>
    </location>
</feature>
<evidence type="ECO:0000256" key="1">
    <source>
        <dbReference type="SAM" id="Coils"/>
    </source>
</evidence>
<dbReference type="Proteomes" id="UP000320575">
    <property type="component" value="Segment"/>
</dbReference>
<name>A0A4Y1NUP5_9CAUD</name>